<name>A0BSU4_PARTE</name>
<dbReference type="Proteomes" id="UP000000600">
    <property type="component" value="Unassembled WGS sequence"/>
</dbReference>
<dbReference type="EMBL" id="CT868014">
    <property type="protein sequence ID" value="CAK61611.1"/>
    <property type="molecule type" value="Genomic_DNA"/>
</dbReference>
<reference evidence="1 2" key="1">
    <citation type="journal article" date="2006" name="Nature">
        <title>Global trends of whole-genome duplications revealed by the ciliate Paramecium tetraurelia.</title>
        <authorList>
            <consortium name="Genoscope"/>
            <person name="Aury J.-M."/>
            <person name="Jaillon O."/>
            <person name="Duret L."/>
            <person name="Noel B."/>
            <person name="Jubin C."/>
            <person name="Porcel B.M."/>
            <person name="Segurens B."/>
            <person name="Daubin V."/>
            <person name="Anthouard V."/>
            <person name="Aiach N."/>
            <person name="Arnaiz O."/>
            <person name="Billaut A."/>
            <person name="Beisson J."/>
            <person name="Blanc I."/>
            <person name="Bouhouche K."/>
            <person name="Camara F."/>
            <person name="Duharcourt S."/>
            <person name="Guigo R."/>
            <person name="Gogendeau D."/>
            <person name="Katinka M."/>
            <person name="Keller A.-M."/>
            <person name="Kissmehl R."/>
            <person name="Klotz C."/>
            <person name="Koll F."/>
            <person name="Le Moue A."/>
            <person name="Lepere C."/>
            <person name="Malinsky S."/>
            <person name="Nowacki M."/>
            <person name="Nowak J.K."/>
            <person name="Plattner H."/>
            <person name="Poulain J."/>
            <person name="Ruiz F."/>
            <person name="Serrano V."/>
            <person name="Zagulski M."/>
            <person name="Dessen P."/>
            <person name="Betermier M."/>
            <person name="Weissenbach J."/>
            <person name="Scarpelli C."/>
            <person name="Schachter V."/>
            <person name="Sperling L."/>
            <person name="Meyer E."/>
            <person name="Cohen J."/>
            <person name="Wincker P."/>
        </authorList>
    </citation>
    <scope>NUCLEOTIDE SEQUENCE [LARGE SCALE GENOMIC DNA]</scope>
    <source>
        <strain evidence="1 2">Stock d4-2</strain>
    </source>
</reference>
<dbReference type="RefSeq" id="XP_001429009.1">
    <property type="nucleotide sequence ID" value="XM_001428972.1"/>
</dbReference>
<accession>A0BSU4</accession>
<gene>
    <name evidence="1" type="ORF">GSPATT00031843001</name>
</gene>
<dbReference type="KEGG" id="ptm:GSPATT00031843001"/>
<organism evidence="1 2">
    <name type="scientific">Paramecium tetraurelia</name>
    <dbReference type="NCBI Taxonomy" id="5888"/>
    <lineage>
        <taxon>Eukaryota</taxon>
        <taxon>Sar</taxon>
        <taxon>Alveolata</taxon>
        <taxon>Ciliophora</taxon>
        <taxon>Intramacronucleata</taxon>
        <taxon>Oligohymenophorea</taxon>
        <taxon>Peniculida</taxon>
        <taxon>Parameciidae</taxon>
        <taxon>Paramecium</taxon>
    </lineage>
</organism>
<dbReference type="GeneID" id="5014793"/>
<dbReference type="HOGENOM" id="CLU_2517422_0_0_1"/>
<evidence type="ECO:0000313" key="2">
    <source>
        <dbReference type="Proteomes" id="UP000000600"/>
    </source>
</evidence>
<sequence length="85" mass="10126">MSISLYNTQEKINNLIRPNIIKIVNLSHAQRPIIVFQFFMMLKDRNQLKKLVQPNQNRKEIKAQNPSFFFFKEPPASIKFIILHD</sequence>
<protein>
    <submittedName>
        <fullName evidence="1">Uncharacterized protein</fullName>
    </submittedName>
</protein>
<keyword evidence="2" id="KW-1185">Reference proteome</keyword>
<dbReference type="InParanoid" id="A0BSU4"/>
<dbReference type="AlphaFoldDB" id="A0BSU4"/>
<evidence type="ECO:0000313" key="1">
    <source>
        <dbReference type="EMBL" id="CAK61611.1"/>
    </source>
</evidence>
<proteinExistence type="predicted"/>